<dbReference type="InterPro" id="IPR001387">
    <property type="entry name" value="Cro/C1-type_HTH"/>
</dbReference>
<sequence>MITTAQIRGARAMLGLQQAELADAAGISVADLDRIEHGAEGAGTAMDAVRLALEASGIIFEADGELIAGGPGVRLTRPTTRSFDTVEAEVVQYPEFMKNDAPPGAGG</sequence>
<name>A0A7W6G8S8_9HYPH</name>
<dbReference type="Proteomes" id="UP000582090">
    <property type="component" value="Unassembled WGS sequence"/>
</dbReference>
<accession>A0A7W6G8S8</accession>
<reference evidence="2 3" key="1">
    <citation type="submission" date="2020-08" db="EMBL/GenBank/DDBJ databases">
        <title>Genomic Encyclopedia of Type Strains, Phase IV (KMG-IV): sequencing the most valuable type-strain genomes for metagenomic binning, comparative biology and taxonomic classification.</title>
        <authorList>
            <person name="Goeker M."/>
        </authorList>
    </citation>
    <scope>NUCLEOTIDE SEQUENCE [LARGE SCALE GENOMIC DNA]</scope>
    <source>
        <strain evidence="2 3">DSM 26575</strain>
    </source>
</reference>
<proteinExistence type="predicted"/>
<protein>
    <submittedName>
        <fullName evidence="2">Transcriptional regulator with XRE-family HTH domain</fullName>
    </submittedName>
</protein>
<dbReference type="SUPFAM" id="SSF47413">
    <property type="entry name" value="lambda repressor-like DNA-binding domains"/>
    <property type="match status" value="1"/>
</dbReference>
<comment type="caution">
    <text evidence="2">The sequence shown here is derived from an EMBL/GenBank/DDBJ whole genome shotgun (WGS) entry which is preliminary data.</text>
</comment>
<gene>
    <name evidence="2" type="ORF">GGQ67_000446</name>
</gene>
<keyword evidence="3" id="KW-1185">Reference proteome</keyword>
<dbReference type="CDD" id="cd00093">
    <property type="entry name" value="HTH_XRE"/>
    <property type="match status" value="1"/>
</dbReference>
<dbReference type="AlphaFoldDB" id="A0A7W6G8S8"/>
<evidence type="ECO:0000259" key="1">
    <source>
        <dbReference type="PROSITE" id="PS50943"/>
    </source>
</evidence>
<dbReference type="PROSITE" id="PS50943">
    <property type="entry name" value="HTH_CROC1"/>
    <property type="match status" value="1"/>
</dbReference>
<organism evidence="2 3">
    <name type="scientific">Rhizobium metallidurans</name>
    <dbReference type="NCBI Taxonomy" id="1265931"/>
    <lineage>
        <taxon>Bacteria</taxon>
        <taxon>Pseudomonadati</taxon>
        <taxon>Pseudomonadota</taxon>
        <taxon>Alphaproteobacteria</taxon>
        <taxon>Hyphomicrobiales</taxon>
        <taxon>Rhizobiaceae</taxon>
        <taxon>Rhizobium/Agrobacterium group</taxon>
        <taxon>Rhizobium</taxon>
    </lineage>
</organism>
<dbReference type="Pfam" id="PF01381">
    <property type="entry name" value="HTH_3"/>
    <property type="match status" value="1"/>
</dbReference>
<evidence type="ECO:0000313" key="3">
    <source>
        <dbReference type="Proteomes" id="UP000582090"/>
    </source>
</evidence>
<evidence type="ECO:0000313" key="2">
    <source>
        <dbReference type="EMBL" id="MBB3962828.1"/>
    </source>
</evidence>
<dbReference type="Gene3D" id="1.10.260.40">
    <property type="entry name" value="lambda repressor-like DNA-binding domains"/>
    <property type="match status" value="1"/>
</dbReference>
<dbReference type="GO" id="GO:0003677">
    <property type="term" value="F:DNA binding"/>
    <property type="evidence" value="ECO:0007669"/>
    <property type="project" value="InterPro"/>
</dbReference>
<feature type="domain" description="HTH cro/C1-type" evidence="1">
    <location>
        <begin position="7"/>
        <end position="38"/>
    </location>
</feature>
<dbReference type="RefSeq" id="WP_183898535.1">
    <property type="nucleotide sequence ID" value="NZ_JACIDW010000001.1"/>
</dbReference>
<dbReference type="InterPro" id="IPR010982">
    <property type="entry name" value="Lambda_DNA-bd_dom_sf"/>
</dbReference>
<dbReference type="EMBL" id="JACIDW010000001">
    <property type="protein sequence ID" value="MBB3962828.1"/>
    <property type="molecule type" value="Genomic_DNA"/>
</dbReference>